<dbReference type="KEGG" id="sphu:SPPYR_1166"/>
<reference evidence="1" key="1">
    <citation type="submission" date="2016-03" db="EMBL/GenBank/DDBJ databases">
        <authorList>
            <person name="Ploux O."/>
        </authorList>
    </citation>
    <scope>NUCLEOTIDE SEQUENCE</scope>
    <source>
        <strain evidence="1">UC10</strain>
    </source>
</reference>
<accession>A0A1Y5PUB8</accession>
<protein>
    <submittedName>
        <fullName evidence="1">Uncharacterized protein</fullName>
    </submittedName>
</protein>
<dbReference type="AlphaFoldDB" id="A0A1Y5PUB8"/>
<proteinExistence type="predicted"/>
<dbReference type="EMBL" id="LT598653">
    <property type="protein sequence ID" value="SBV32286.1"/>
    <property type="molecule type" value="Genomic_DNA"/>
</dbReference>
<organism evidence="1">
    <name type="scientific">uncultured Sphingopyxis sp</name>
    <dbReference type="NCBI Taxonomy" id="310581"/>
    <lineage>
        <taxon>Bacteria</taxon>
        <taxon>Pseudomonadati</taxon>
        <taxon>Pseudomonadota</taxon>
        <taxon>Alphaproteobacteria</taxon>
        <taxon>Sphingomonadales</taxon>
        <taxon>Sphingomonadaceae</taxon>
        <taxon>Sphingopyxis</taxon>
        <taxon>environmental samples</taxon>
    </lineage>
</organism>
<gene>
    <name evidence="1" type="ORF">SPPYR_1166</name>
</gene>
<dbReference type="RefSeq" id="WP_295325051.1">
    <property type="nucleotide sequence ID" value="NZ_LT598653.1"/>
</dbReference>
<name>A0A1Y5PUB8_9SPHN</name>
<evidence type="ECO:0000313" key="1">
    <source>
        <dbReference type="EMBL" id="SBV32286.1"/>
    </source>
</evidence>
<sequence>MAIAPTLAQLRPYLAPVLLEATGTLQGQALLTRLLNETSAQLRSSSSRGRRIVRTTDVDTADALLTQAILYRETGSPSWLPGPGLEDVAHELIVLSVRGTYATLCASSGPMRDRLVKKLKAVRRMPRDAIAAFVGDEAKALWLNGVHTPTAAKADTKALTGVDLGYSLDPIGDQSYYYSAVRSIPDIPALAAGTPRPPLIGAAPGGGRIWIRRAESLEDYRAVINAALDHATTGERRPDPFQALAQPTNSAEGVEGAYAISIIPEELLSEDDIPREDREAARRWAFDAHYAVTPRDGMSLAIAVALGSFAIGTAELGITLDDEGEAQLGFGWSEQPPEAAAARAECEAFLGDLGAIKVYYESGHTLAQARCYAGGFTDQPFDWSFADFSDYAVDAEKPAVPKGKTLAQCIAVDGDTSLFAFACEKMFTDADGKPHGWLASDDGSMELADFIHIDPDAKVLTLVHIKASGSTETDRMAAPAEYEVVVSQAVKNLRHLDRRNLADELKRGKAKKIGAAVWHNGDKQKDRTGFLAAAEKLPRSAKRKLVVLQPRVTRGERERCLADGAPPSHAMRMKQIETLMLAARASALACGASFEGIADGVAP</sequence>